<dbReference type="PANTHER" id="PTHR18968">
    <property type="entry name" value="THIAMINE PYROPHOSPHATE ENZYMES"/>
    <property type="match status" value="1"/>
</dbReference>
<evidence type="ECO:0000256" key="1">
    <source>
        <dbReference type="ARBA" id="ARBA00007812"/>
    </source>
</evidence>
<keyword evidence="7" id="KW-0808">Transferase</keyword>
<dbReference type="PROSITE" id="PS00187">
    <property type="entry name" value="TPP_ENZYMES"/>
    <property type="match status" value="1"/>
</dbReference>
<evidence type="ECO:0000259" key="5">
    <source>
        <dbReference type="Pfam" id="PF02775"/>
    </source>
</evidence>
<proteinExistence type="inferred from homology"/>
<dbReference type="InterPro" id="IPR045229">
    <property type="entry name" value="TPP_enz"/>
</dbReference>
<keyword evidence="2 3" id="KW-0786">Thiamine pyrophosphate</keyword>
<dbReference type="Pfam" id="PF02775">
    <property type="entry name" value="TPP_enzyme_C"/>
    <property type="match status" value="1"/>
</dbReference>
<dbReference type="EMBL" id="JAGGLV010000004">
    <property type="protein sequence ID" value="MBP2111672.1"/>
    <property type="molecule type" value="Genomic_DNA"/>
</dbReference>
<keyword evidence="8" id="KW-1185">Reference proteome</keyword>
<evidence type="ECO:0000313" key="7">
    <source>
        <dbReference type="EMBL" id="MBP2111672.1"/>
    </source>
</evidence>
<dbReference type="InterPro" id="IPR012000">
    <property type="entry name" value="Thiamin_PyroP_enz_cen_dom"/>
</dbReference>
<dbReference type="InterPro" id="IPR011766">
    <property type="entry name" value="TPP_enzyme_TPP-bd"/>
</dbReference>
<accession>A0ABS4NQS4</accession>
<dbReference type="PANTHER" id="PTHR18968:SF142">
    <property type="entry name" value="ACETOLACTATE SYNTHASE"/>
    <property type="match status" value="1"/>
</dbReference>
<reference evidence="7 8" key="1">
    <citation type="submission" date="2021-03" db="EMBL/GenBank/DDBJ databases">
        <title>Genomic Encyclopedia of Type Strains, Phase IV (KMG-IV): sequencing the most valuable type-strain genomes for metagenomic binning, comparative biology and taxonomic classification.</title>
        <authorList>
            <person name="Goeker M."/>
        </authorList>
    </citation>
    <scope>NUCLEOTIDE SEQUENCE [LARGE SCALE GENOMIC DNA]</scope>
    <source>
        <strain evidence="7 8">DSM 101953</strain>
    </source>
</reference>
<sequence>MSEGIHMRMRVSDYIADYMKQQGVKSAFMLSGGGMMHLIDALGKVKEITYYCNHHEQASAMAAEGYARQSGTIGLCYATSGPGATNTVTGIAGAWLDSVPCLFVTGQSNLKQTIQGSKIEGLRQFGTFEVDIVPIVKPITKYAAFIDSPESIKYHLEKAVYLAQEGRPGPVLLDIPLNIQAAFIDPDHLEGFEKPPALPYDLQEECSSLLDKIGSFKRPVILAGHGIRSAGAVVDFRELVTVLGLPVITTQLAKDILPYNNNLFIGHPGVKGDRAGNFAVQNADFILSIGCSLHTQTTGYELDTFAVNAYKVQVELDEAVMQRENISVNEKISSDVENFIQNLLKAALIKGYQNKHVTWNQTCIRWKEQYAVFKEPHDLGGSRVNFYEFAEVLSKLTEGNETILTDAGSAFYVMGQGFRVKGDQRYIVSGALGAMGYSLPASIGVAAVDPLKSVLCVTGDGSLQTNIQELQTIRHHNLNIKLFIINNDGYASIRNTQDNFFEGHYVGSGIDSGVSAPSFRKIAAAYNIPYVECNDRKNLDANINEALKQTGPVICEIMCQPKQQIIPTVSSKKLDDGTMVSMPIHDMFPFLSKEELEANMLN</sequence>
<evidence type="ECO:0000313" key="8">
    <source>
        <dbReference type="Proteomes" id="UP000773462"/>
    </source>
</evidence>
<dbReference type="SUPFAM" id="SSF52518">
    <property type="entry name" value="Thiamin diphosphate-binding fold (THDP-binding)"/>
    <property type="match status" value="2"/>
</dbReference>
<dbReference type="InterPro" id="IPR000399">
    <property type="entry name" value="TPP-bd_CS"/>
</dbReference>
<organism evidence="7 8">
    <name type="scientific">Paenibacillus silagei</name>
    <dbReference type="NCBI Taxonomy" id="1670801"/>
    <lineage>
        <taxon>Bacteria</taxon>
        <taxon>Bacillati</taxon>
        <taxon>Bacillota</taxon>
        <taxon>Bacilli</taxon>
        <taxon>Bacillales</taxon>
        <taxon>Paenibacillaceae</taxon>
        <taxon>Paenibacillus</taxon>
    </lineage>
</organism>
<dbReference type="GO" id="GO:0003984">
    <property type="term" value="F:acetolactate synthase activity"/>
    <property type="evidence" value="ECO:0007669"/>
    <property type="project" value="UniProtKB-EC"/>
</dbReference>
<evidence type="ECO:0000259" key="4">
    <source>
        <dbReference type="Pfam" id="PF00205"/>
    </source>
</evidence>
<dbReference type="SUPFAM" id="SSF52467">
    <property type="entry name" value="DHS-like NAD/FAD-binding domain"/>
    <property type="match status" value="1"/>
</dbReference>
<evidence type="ECO:0000256" key="3">
    <source>
        <dbReference type="RuleBase" id="RU362132"/>
    </source>
</evidence>
<evidence type="ECO:0000259" key="6">
    <source>
        <dbReference type="Pfam" id="PF02776"/>
    </source>
</evidence>
<gene>
    <name evidence="7" type="ORF">J2Z70_001813</name>
</gene>
<feature type="domain" description="Thiamine pyrophosphate enzyme TPP-binding" evidence="5">
    <location>
        <begin position="406"/>
        <end position="557"/>
    </location>
</feature>
<name>A0ABS4NQS4_9BACL</name>
<comment type="similarity">
    <text evidence="1 3">Belongs to the TPP enzyme family.</text>
</comment>
<dbReference type="InterPro" id="IPR029035">
    <property type="entry name" value="DHS-like_NAD/FAD-binding_dom"/>
</dbReference>
<dbReference type="Gene3D" id="3.40.50.1220">
    <property type="entry name" value="TPP-binding domain"/>
    <property type="match status" value="1"/>
</dbReference>
<dbReference type="Pfam" id="PF00205">
    <property type="entry name" value="TPP_enzyme_M"/>
    <property type="match status" value="1"/>
</dbReference>
<dbReference type="InterPro" id="IPR029061">
    <property type="entry name" value="THDP-binding"/>
</dbReference>
<dbReference type="Gene3D" id="3.40.50.970">
    <property type="match status" value="2"/>
</dbReference>
<evidence type="ECO:0000256" key="2">
    <source>
        <dbReference type="ARBA" id="ARBA00023052"/>
    </source>
</evidence>
<dbReference type="InterPro" id="IPR012001">
    <property type="entry name" value="Thiamin_PyroP_enz_TPP-bd_dom"/>
</dbReference>
<protein>
    <submittedName>
        <fullName evidence="7">Acetolactate synthase-1/2/3 large subunit</fullName>
        <ecNumber evidence="7">2.2.1.6</ecNumber>
    </submittedName>
</protein>
<dbReference type="CDD" id="cd07035">
    <property type="entry name" value="TPP_PYR_POX_like"/>
    <property type="match status" value="1"/>
</dbReference>
<dbReference type="Pfam" id="PF02776">
    <property type="entry name" value="TPP_enzyme_N"/>
    <property type="match status" value="1"/>
</dbReference>
<dbReference type="EC" id="2.2.1.6" evidence="7"/>
<dbReference type="RefSeq" id="WP_209871700.1">
    <property type="nucleotide sequence ID" value="NZ_JAGGLV010000004.1"/>
</dbReference>
<comment type="caution">
    <text evidence="7">The sequence shown here is derived from an EMBL/GenBank/DDBJ whole genome shotgun (WGS) entry which is preliminary data.</text>
</comment>
<dbReference type="Proteomes" id="UP000773462">
    <property type="component" value="Unassembled WGS sequence"/>
</dbReference>
<dbReference type="CDD" id="cd00568">
    <property type="entry name" value="TPP_enzymes"/>
    <property type="match status" value="1"/>
</dbReference>
<feature type="domain" description="Thiamine pyrophosphate enzyme central" evidence="4">
    <location>
        <begin position="209"/>
        <end position="343"/>
    </location>
</feature>
<feature type="domain" description="Thiamine pyrophosphate enzyme N-terminal TPP-binding" evidence="6">
    <location>
        <begin position="9"/>
        <end position="113"/>
    </location>
</feature>